<proteinExistence type="predicted"/>
<reference evidence="2" key="1">
    <citation type="submission" date="2016-02" db="EMBL/GenBank/DDBJ databases">
        <title>Comparative genomics of biotechnologically important yeasts.</title>
        <authorList>
            <consortium name="DOE Joint Genome Institute"/>
            <person name="Riley R."/>
            <person name="Haridas S."/>
            <person name="Wolfe K.H."/>
            <person name="Lopes M.R."/>
            <person name="Hittinger C.T."/>
            <person name="Goker M."/>
            <person name="Salamov A."/>
            <person name="Wisecaver J."/>
            <person name="Long T.M."/>
            <person name="Aerts A.L."/>
            <person name="Barry K."/>
            <person name="Choi C."/>
            <person name="Clum A."/>
            <person name="Coughlan A.Y."/>
            <person name="Deshpande S."/>
            <person name="Douglass A.P."/>
            <person name="Hanson S.J."/>
            <person name="Klenk H.-P."/>
            <person name="Labutti K."/>
            <person name="Lapidus A."/>
            <person name="Lindquist E."/>
            <person name="Lipzen A."/>
            <person name="Meier-Kolthoff J.P."/>
            <person name="Ohm R.A."/>
            <person name="Otillar R.P."/>
            <person name="Pangilinan J."/>
            <person name="Peng Y."/>
            <person name="Rokas A."/>
            <person name="Rosa C.A."/>
            <person name="Scheuner C."/>
            <person name="Sibirny A.A."/>
            <person name="Slot J.C."/>
            <person name="Stielow J.B."/>
            <person name="Sun H."/>
            <person name="Kurtzman C.P."/>
            <person name="Blackwell M."/>
            <person name="Jeffries T.W."/>
            <person name="Grigoriev I.V."/>
        </authorList>
    </citation>
    <scope>NUCLEOTIDE SEQUENCE [LARGE SCALE GENOMIC DNA]</scope>
    <source>
        <strain evidence="2">NRRL Y-17796</strain>
    </source>
</reference>
<organism evidence="1 2">
    <name type="scientific">Tortispora caseinolytica NRRL Y-17796</name>
    <dbReference type="NCBI Taxonomy" id="767744"/>
    <lineage>
        <taxon>Eukaryota</taxon>
        <taxon>Fungi</taxon>
        <taxon>Dikarya</taxon>
        <taxon>Ascomycota</taxon>
        <taxon>Saccharomycotina</taxon>
        <taxon>Trigonopsidomycetes</taxon>
        <taxon>Trigonopsidales</taxon>
        <taxon>Trigonopsidaceae</taxon>
        <taxon>Tortispora</taxon>
    </lineage>
</organism>
<accession>A0A1E4TBC2</accession>
<evidence type="ECO:0000313" key="1">
    <source>
        <dbReference type="EMBL" id="ODV89052.1"/>
    </source>
</evidence>
<sequence length="71" mass="7944">MFLIPKVVPLPSQEFHNAIIAKRNISHKLELSNYSSSLFAFLVVLLVFVEQQSGSGNAHIYLCLIQNQTDA</sequence>
<name>A0A1E4TBC2_9ASCO</name>
<dbReference type="Proteomes" id="UP000095023">
    <property type="component" value="Unassembled WGS sequence"/>
</dbReference>
<dbReference type="AlphaFoldDB" id="A0A1E4TBC2"/>
<keyword evidence="2" id="KW-1185">Reference proteome</keyword>
<protein>
    <submittedName>
        <fullName evidence="1">Uncharacterized protein</fullName>
    </submittedName>
</protein>
<evidence type="ECO:0000313" key="2">
    <source>
        <dbReference type="Proteomes" id="UP000095023"/>
    </source>
</evidence>
<dbReference type="EMBL" id="KV453843">
    <property type="protein sequence ID" value="ODV89052.1"/>
    <property type="molecule type" value="Genomic_DNA"/>
</dbReference>
<gene>
    <name evidence="1" type="ORF">CANCADRAFT_58088</name>
</gene>